<reference evidence="3 4" key="1">
    <citation type="journal article" date="2018" name="Gigascience">
        <title>Genomes of trombidid mites reveal novel predicted allergens and laterally-transferred genes associated with secondary metabolism.</title>
        <authorList>
            <person name="Dong X."/>
            <person name="Chaisiri K."/>
            <person name="Xia D."/>
            <person name="Armstrong S.D."/>
            <person name="Fang Y."/>
            <person name="Donnelly M.J."/>
            <person name="Kadowaki T."/>
            <person name="McGarry J.W."/>
            <person name="Darby A.C."/>
            <person name="Makepeace B.L."/>
        </authorList>
    </citation>
    <scope>NUCLEOTIDE SEQUENCE [LARGE SCALE GENOMIC DNA]</scope>
    <source>
        <strain evidence="3">UoL-UT</strain>
    </source>
</reference>
<dbReference type="GO" id="GO:0001786">
    <property type="term" value="F:phosphatidylserine binding"/>
    <property type="evidence" value="ECO:0007669"/>
    <property type="project" value="TreeGrafter"/>
</dbReference>
<dbReference type="PROSITE" id="PS50004">
    <property type="entry name" value="C2"/>
    <property type="match status" value="2"/>
</dbReference>
<dbReference type="SUPFAM" id="SSF49562">
    <property type="entry name" value="C2 domain (Calcium/lipid-binding domain, CaLB)"/>
    <property type="match status" value="2"/>
</dbReference>
<dbReference type="PANTHER" id="PTHR10024:SF351">
    <property type="entry name" value="SYNAPTOTAGMIN-4-LIKE"/>
    <property type="match status" value="1"/>
</dbReference>
<evidence type="ECO:0000256" key="1">
    <source>
        <dbReference type="SAM" id="MobiDB-lite"/>
    </source>
</evidence>
<dbReference type="EMBL" id="NCKV01004334">
    <property type="protein sequence ID" value="RWS24847.1"/>
    <property type="molecule type" value="Genomic_DNA"/>
</dbReference>
<dbReference type="Pfam" id="PF00168">
    <property type="entry name" value="C2"/>
    <property type="match status" value="2"/>
</dbReference>
<dbReference type="GO" id="GO:0005544">
    <property type="term" value="F:calcium-dependent phospholipid binding"/>
    <property type="evidence" value="ECO:0007669"/>
    <property type="project" value="TreeGrafter"/>
</dbReference>
<dbReference type="GO" id="GO:0000149">
    <property type="term" value="F:SNARE binding"/>
    <property type="evidence" value="ECO:0007669"/>
    <property type="project" value="TreeGrafter"/>
</dbReference>
<dbReference type="GO" id="GO:0005886">
    <property type="term" value="C:plasma membrane"/>
    <property type="evidence" value="ECO:0007669"/>
    <property type="project" value="TreeGrafter"/>
</dbReference>
<dbReference type="GO" id="GO:0006906">
    <property type="term" value="P:vesicle fusion"/>
    <property type="evidence" value="ECO:0007669"/>
    <property type="project" value="TreeGrafter"/>
</dbReference>
<dbReference type="AlphaFoldDB" id="A0A443SBG2"/>
<dbReference type="VEuPathDB" id="VectorBase:LDEU007194"/>
<dbReference type="GO" id="GO:0030276">
    <property type="term" value="F:clathrin binding"/>
    <property type="evidence" value="ECO:0007669"/>
    <property type="project" value="TreeGrafter"/>
</dbReference>
<feature type="domain" description="C2" evidence="2">
    <location>
        <begin position="127"/>
        <end position="252"/>
    </location>
</feature>
<dbReference type="GO" id="GO:0098793">
    <property type="term" value="C:presynapse"/>
    <property type="evidence" value="ECO:0007669"/>
    <property type="project" value="GOC"/>
</dbReference>
<proteinExistence type="predicted"/>
<gene>
    <name evidence="3" type="ORF">B4U80_06936</name>
</gene>
<dbReference type="GO" id="GO:0005509">
    <property type="term" value="F:calcium ion binding"/>
    <property type="evidence" value="ECO:0007669"/>
    <property type="project" value="TreeGrafter"/>
</dbReference>
<feature type="domain" description="C2" evidence="2">
    <location>
        <begin position="274"/>
        <end position="411"/>
    </location>
</feature>
<keyword evidence="4" id="KW-1185">Reference proteome</keyword>
<dbReference type="STRING" id="299467.A0A443SBG2"/>
<sequence>MKFASEMIEVILAVVKLKKIYRNNEDQTFFRSHFIDSQKSPIIKTTKITSRDTYPSDEYLSNGSENSRENYVFVDFPHRELLKPADYCPLSARPRVGSDSDRLSVESSDKTDKSGSSKGEMSGHTATSEIPTITFKLTFLTSEHKLSVEVVNINNLPIQFRKHCSSYVKVSLKTFSKTKSRSHKTKTIRNSLNPNYNEEINFIGIPFDEIRNYRLRLSAMAKSKTLSKRMLVGDLYIPLSRPDFEPDTTLCCVDRLSLACPVTGKRGPVLMTGELGFLHLELEYHIEARRIKVMIRKAQQLPLTRKGTLANIGSPDFYVIVSLGCEGEVITYKETKPAAGINPIWNQPFLFYLEEDKVNSYWLQFLVMRGKLYTKDGAVGQIFIGEKTTISGKAHWNEIMKPEYVAVAKWHELSSLTSHCF</sequence>
<evidence type="ECO:0000259" key="2">
    <source>
        <dbReference type="PROSITE" id="PS50004"/>
    </source>
</evidence>
<protein>
    <submittedName>
        <fullName evidence="3">Synaptotagmin-7-like protein</fullName>
    </submittedName>
</protein>
<feature type="compositionally biased region" description="Basic and acidic residues" evidence="1">
    <location>
        <begin position="96"/>
        <end position="115"/>
    </location>
</feature>
<dbReference type="SMART" id="SM00239">
    <property type="entry name" value="C2"/>
    <property type="match status" value="2"/>
</dbReference>
<dbReference type="InterPro" id="IPR000008">
    <property type="entry name" value="C2_dom"/>
</dbReference>
<evidence type="ECO:0000313" key="4">
    <source>
        <dbReference type="Proteomes" id="UP000288716"/>
    </source>
</evidence>
<dbReference type="Gene3D" id="2.60.40.150">
    <property type="entry name" value="C2 domain"/>
    <property type="match status" value="2"/>
</dbReference>
<dbReference type="GO" id="GO:0030424">
    <property type="term" value="C:axon"/>
    <property type="evidence" value="ECO:0007669"/>
    <property type="project" value="TreeGrafter"/>
</dbReference>
<dbReference type="GO" id="GO:0070382">
    <property type="term" value="C:exocytic vesicle"/>
    <property type="evidence" value="ECO:0007669"/>
    <property type="project" value="TreeGrafter"/>
</dbReference>
<dbReference type="OrthoDB" id="5915960at2759"/>
<feature type="region of interest" description="Disordered" evidence="1">
    <location>
        <begin position="93"/>
        <end position="126"/>
    </location>
</feature>
<dbReference type="GO" id="GO:0048791">
    <property type="term" value="P:calcium ion-regulated exocytosis of neurotransmitter"/>
    <property type="evidence" value="ECO:0007669"/>
    <property type="project" value="TreeGrafter"/>
</dbReference>
<comment type="caution">
    <text evidence="3">The sequence shown here is derived from an EMBL/GenBank/DDBJ whole genome shotgun (WGS) entry which is preliminary data.</text>
</comment>
<dbReference type="PANTHER" id="PTHR10024">
    <property type="entry name" value="SYNAPTOTAGMIN"/>
    <property type="match status" value="1"/>
</dbReference>
<dbReference type="Proteomes" id="UP000288716">
    <property type="component" value="Unassembled WGS sequence"/>
</dbReference>
<dbReference type="InterPro" id="IPR035892">
    <property type="entry name" value="C2_domain_sf"/>
</dbReference>
<evidence type="ECO:0000313" key="3">
    <source>
        <dbReference type="EMBL" id="RWS24847.1"/>
    </source>
</evidence>
<organism evidence="3 4">
    <name type="scientific">Leptotrombidium deliense</name>
    <dbReference type="NCBI Taxonomy" id="299467"/>
    <lineage>
        <taxon>Eukaryota</taxon>
        <taxon>Metazoa</taxon>
        <taxon>Ecdysozoa</taxon>
        <taxon>Arthropoda</taxon>
        <taxon>Chelicerata</taxon>
        <taxon>Arachnida</taxon>
        <taxon>Acari</taxon>
        <taxon>Acariformes</taxon>
        <taxon>Trombidiformes</taxon>
        <taxon>Prostigmata</taxon>
        <taxon>Anystina</taxon>
        <taxon>Parasitengona</taxon>
        <taxon>Trombiculoidea</taxon>
        <taxon>Trombiculidae</taxon>
        <taxon>Leptotrombidium</taxon>
    </lineage>
</organism>
<name>A0A443SBG2_9ACAR</name>
<accession>A0A443SBG2</accession>